<name>A0AAQ3X8I8_PASNO</name>
<evidence type="ECO:0000256" key="1">
    <source>
        <dbReference type="ARBA" id="ARBA00008239"/>
    </source>
</evidence>
<evidence type="ECO:0000313" key="11">
    <source>
        <dbReference type="EMBL" id="WVZ90381.1"/>
    </source>
</evidence>
<dbReference type="InterPro" id="IPR037196">
    <property type="entry name" value="HSP90_C"/>
</dbReference>
<accession>A0AAQ3X8I8</accession>
<comment type="subunit">
    <text evidence="2">Homodimer.</text>
</comment>
<dbReference type="GO" id="GO:0016887">
    <property type="term" value="F:ATP hydrolysis activity"/>
    <property type="evidence" value="ECO:0007669"/>
    <property type="project" value="InterPro"/>
</dbReference>
<dbReference type="NCBIfam" id="NF003555">
    <property type="entry name" value="PRK05218.1"/>
    <property type="match status" value="1"/>
</dbReference>
<feature type="region of interest" description="Disordered" evidence="9">
    <location>
        <begin position="319"/>
        <end position="338"/>
    </location>
</feature>
<feature type="region of interest" description="Disordered" evidence="9">
    <location>
        <begin position="764"/>
        <end position="807"/>
    </location>
</feature>
<dbReference type="Gene3D" id="3.40.50.11260">
    <property type="match status" value="1"/>
</dbReference>
<feature type="binding site" evidence="8">
    <location>
        <position position="126"/>
    </location>
    <ligand>
        <name>ATP</name>
        <dbReference type="ChEBI" id="CHEBI:30616"/>
    </ligand>
</feature>
<dbReference type="AlphaFoldDB" id="A0AAQ3X8I8"/>
<dbReference type="PROSITE" id="PS00298">
    <property type="entry name" value="HSP90"/>
    <property type="match status" value="1"/>
</dbReference>
<dbReference type="FunFam" id="1.20.120.790:FF:000001">
    <property type="entry name" value="Heat shock protein 90 alpha"/>
    <property type="match status" value="1"/>
</dbReference>
<dbReference type="Gene3D" id="1.20.120.790">
    <property type="entry name" value="Heat shock protein 90, C-terminal domain"/>
    <property type="match status" value="1"/>
</dbReference>
<evidence type="ECO:0000256" key="3">
    <source>
        <dbReference type="ARBA" id="ARBA00022741"/>
    </source>
</evidence>
<dbReference type="FunFam" id="3.30.230.80:FF:000005">
    <property type="entry name" value="heat shock protein 90-5, chloroplastic"/>
    <property type="match status" value="1"/>
</dbReference>
<dbReference type="HAMAP" id="MF_00505">
    <property type="entry name" value="HSP90"/>
    <property type="match status" value="1"/>
</dbReference>
<dbReference type="GO" id="GO:0051082">
    <property type="term" value="F:unfolded protein binding"/>
    <property type="evidence" value="ECO:0007669"/>
    <property type="project" value="InterPro"/>
</dbReference>
<dbReference type="GO" id="GO:0005524">
    <property type="term" value="F:ATP binding"/>
    <property type="evidence" value="ECO:0007669"/>
    <property type="project" value="UniProtKB-KW"/>
</dbReference>
<feature type="compositionally biased region" description="Low complexity" evidence="9">
    <location>
        <begin position="25"/>
        <end position="38"/>
    </location>
</feature>
<dbReference type="PANTHER" id="PTHR11528">
    <property type="entry name" value="HEAT SHOCK PROTEIN 90 FAMILY MEMBER"/>
    <property type="match status" value="1"/>
</dbReference>
<dbReference type="Gene3D" id="3.30.230.80">
    <property type="match status" value="1"/>
</dbReference>
<feature type="binding site" evidence="8">
    <location>
        <position position="177"/>
    </location>
    <ligand>
        <name>ATP</name>
        <dbReference type="ChEBI" id="CHEBI:30616"/>
    </ligand>
</feature>
<dbReference type="Gene3D" id="3.30.565.10">
    <property type="entry name" value="Histidine kinase-like ATPase, C-terminal domain"/>
    <property type="match status" value="1"/>
</dbReference>
<protein>
    <recommendedName>
        <fullName evidence="10">Histidine kinase/HSP90-like ATPase domain-containing protein</fullName>
    </recommendedName>
</protein>
<keyword evidence="6" id="KW-0346">Stress response</keyword>
<sequence>MLGASRRSLCAAAAARSRAAAGAASAVSADSVPSRPVSNGASAAPQQQKRMLSVLVAPKVAGASNVASLKLMDGALIGRRYESSAAAVDSTDTPLAEKHEYQAEVNRLMDLIVHSLYSNKEVFLRELVSNASDALDKLRYLSVTDPELLKDGPELDIRIQTDKDNGIITITDSGIGMTKQELVDSLGTIASSGTAKFLKALKESQEAGMDSNLIGQFGVGFYSAFLVSDKVVVSTKSPKSDKQYVWEGEADSSSYTIREENDPGKLIPRGTRLTLYLKRDDKGFAHPERIQKLVKNYSQFVSFPIYTWQEKGFTKEIEVDEDPAEAKKEGDAETKTETKKKTKTVVEKYWDWELTNETQPIWLRNPREVSTEEYNDFYKKTFNEYLEPLASSHFTTEGEVEFRSILFVPATKKEDLTDRKTKNIRLYVKRVFISDDFDGELFPKYLSFVKGVVDSNDLPLNVSREILQESRIVRIMRKRLVRKAFDMILGISCSENRDDYERFWENYGKFLKLGVMEDKENHKRLAPLLRFFSSQSNDELISLDEYVENMKPEQKDIYYIAADSLSSAKNAPFLERLTEEEYEVLLLVDPMDEVAVQNLSSYKDKKFVDISKEDLDLGDKNEEREKEIKQEFSQTCDWIKNCLGDKVARVDISNRLRSSPCVLVAAKFGWSANMERLMRAQTMGDTSSLDFMRSRKVFEINPEHEIIKSLNVACRNNPDDPEALKALDILFETAMISSGFTPDNPAELSGKIYEMMSSAIAGKWSSVTESQAQPDNPTQQHAAAGSSEEPVEAEVVEPEPVESSPQK</sequence>
<evidence type="ECO:0000256" key="4">
    <source>
        <dbReference type="ARBA" id="ARBA00022840"/>
    </source>
</evidence>
<evidence type="ECO:0000259" key="10">
    <source>
        <dbReference type="SMART" id="SM00387"/>
    </source>
</evidence>
<keyword evidence="4 8" id="KW-0067">ATP-binding</keyword>
<keyword evidence="7" id="KW-0143">Chaperone</keyword>
<dbReference type="InterPro" id="IPR019805">
    <property type="entry name" value="Heat_shock_protein_90_CS"/>
</dbReference>
<evidence type="ECO:0000256" key="7">
    <source>
        <dbReference type="ARBA" id="ARBA00023186"/>
    </source>
</evidence>
<dbReference type="GO" id="GO:0140662">
    <property type="term" value="F:ATP-dependent protein folding chaperone"/>
    <property type="evidence" value="ECO:0007669"/>
    <property type="project" value="InterPro"/>
</dbReference>
<dbReference type="SUPFAM" id="SSF54211">
    <property type="entry name" value="Ribosomal protein S5 domain 2-like"/>
    <property type="match status" value="1"/>
</dbReference>
<feature type="region of interest" description="Disordered" evidence="9">
    <location>
        <begin position="25"/>
        <end position="45"/>
    </location>
</feature>
<dbReference type="CDD" id="cd16927">
    <property type="entry name" value="HATPase_Hsp90-like"/>
    <property type="match status" value="1"/>
</dbReference>
<dbReference type="InterPro" id="IPR020575">
    <property type="entry name" value="Hsp90_N"/>
</dbReference>
<evidence type="ECO:0000313" key="12">
    <source>
        <dbReference type="Proteomes" id="UP001341281"/>
    </source>
</evidence>
<reference evidence="11 12" key="1">
    <citation type="submission" date="2024-02" db="EMBL/GenBank/DDBJ databases">
        <title>High-quality chromosome-scale genome assembly of Pensacola bahiagrass (Paspalum notatum Flugge var. saurae).</title>
        <authorList>
            <person name="Vega J.M."/>
            <person name="Podio M."/>
            <person name="Orjuela J."/>
            <person name="Siena L.A."/>
            <person name="Pessino S.C."/>
            <person name="Combes M.C."/>
            <person name="Mariac C."/>
            <person name="Albertini E."/>
            <person name="Pupilli F."/>
            <person name="Ortiz J.P.A."/>
            <person name="Leblanc O."/>
        </authorList>
    </citation>
    <scope>NUCLEOTIDE SEQUENCE [LARGE SCALE GENOMIC DNA]</scope>
    <source>
        <strain evidence="11">R1</strain>
        <tissue evidence="11">Leaf</tissue>
    </source>
</reference>
<feature type="binding site" evidence="8">
    <location>
        <begin position="192"/>
        <end position="193"/>
    </location>
    <ligand>
        <name>ATP</name>
        <dbReference type="ChEBI" id="CHEBI:30616"/>
    </ligand>
</feature>
<feature type="binding site" evidence="8">
    <location>
        <begin position="216"/>
        <end position="221"/>
    </location>
    <ligand>
        <name>ATP</name>
        <dbReference type="ChEBI" id="CHEBI:30616"/>
    </ligand>
</feature>
<dbReference type="Proteomes" id="UP001341281">
    <property type="component" value="Chromosome 08"/>
</dbReference>
<feature type="binding site" evidence="8">
    <location>
        <position position="130"/>
    </location>
    <ligand>
        <name>ATP</name>
        <dbReference type="ChEBI" id="CHEBI:30616"/>
    </ligand>
</feature>
<feature type="domain" description="Histidine kinase/HSP90-like ATPase" evidence="10">
    <location>
        <begin position="119"/>
        <end position="281"/>
    </location>
</feature>
<feature type="compositionally biased region" description="Polar residues" evidence="9">
    <location>
        <begin position="765"/>
        <end position="781"/>
    </location>
</feature>
<evidence type="ECO:0000256" key="5">
    <source>
        <dbReference type="ARBA" id="ARBA00022946"/>
    </source>
</evidence>
<dbReference type="FunFam" id="3.30.565.10:FF:000024">
    <property type="entry name" value="heat shock protein 90-5, chloroplastic"/>
    <property type="match status" value="1"/>
</dbReference>
<comment type="similarity">
    <text evidence="1">Belongs to the heat shock protein 90 family.</text>
</comment>
<dbReference type="PRINTS" id="PR00775">
    <property type="entry name" value="HEATSHOCK90"/>
</dbReference>
<proteinExistence type="inferred from homology"/>
<dbReference type="SMART" id="SM00387">
    <property type="entry name" value="HATPase_c"/>
    <property type="match status" value="1"/>
</dbReference>
<keyword evidence="3 8" id="KW-0547">Nucleotide-binding</keyword>
<dbReference type="GO" id="GO:0005737">
    <property type="term" value="C:cytoplasm"/>
    <property type="evidence" value="ECO:0007669"/>
    <property type="project" value="UniProtKB-ARBA"/>
</dbReference>
<dbReference type="SUPFAM" id="SSF110942">
    <property type="entry name" value="HSP90 C-terminal domain"/>
    <property type="match status" value="1"/>
</dbReference>
<organism evidence="11 12">
    <name type="scientific">Paspalum notatum var. saurae</name>
    <dbReference type="NCBI Taxonomy" id="547442"/>
    <lineage>
        <taxon>Eukaryota</taxon>
        <taxon>Viridiplantae</taxon>
        <taxon>Streptophyta</taxon>
        <taxon>Embryophyta</taxon>
        <taxon>Tracheophyta</taxon>
        <taxon>Spermatophyta</taxon>
        <taxon>Magnoliopsida</taxon>
        <taxon>Liliopsida</taxon>
        <taxon>Poales</taxon>
        <taxon>Poaceae</taxon>
        <taxon>PACMAD clade</taxon>
        <taxon>Panicoideae</taxon>
        <taxon>Andropogonodae</taxon>
        <taxon>Paspaleae</taxon>
        <taxon>Paspalinae</taxon>
        <taxon>Paspalum</taxon>
    </lineage>
</organism>
<evidence type="ECO:0000256" key="2">
    <source>
        <dbReference type="ARBA" id="ARBA00011738"/>
    </source>
</evidence>
<evidence type="ECO:0000256" key="8">
    <source>
        <dbReference type="PIRSR" id="PIRSR002583-1"/>
    </source>
</evidence>
<dbReference type="Pfam" id="PF13589">
    <property type="entry name" value="HATPase_c_3"/>
    <property type="match status" value="1"/>
</dbReference>
<feature type="compositionally biased region" description="Basic and acidic residues" evidence="9">
    <location>
        <begin position="324"/>
        <end position="338"/>
    </location>
</feature>
<feature type="binding site" evidence="8">
    <location>
        <position position="271"/>
    </location>
    <ligand>
        <name>ATP</name>
        <dbReference type="ChEBI" id="CHEBI:30616"/>
    </ligand>
</feature>
<dbReference type="Pfam" id="PF00183">
    <property type="entry name" value="HSP90"/>
    <property type="match status" value="1"/>
</dbReference>
<gene>
    <name evidence="11" type="ORF">U9M48_036688</name>
</gene>
<feature type="binding site" evidence="8">
    <location>
        <position position="172"/>
    </location>
    <ligand>
        <name>ATP</name>
        <dbReference type="ChEBI" id="CHEBI:30616"/>
    </ligand>
</feature>
<evidence type="ECO:0000256" key="9">
    <source>
        <dbReference type="SAM" id="MobiDB-lite"/>
    </source>
</evidence>
<dbReference type="SUPFAM" id="SSF55874">
    <property type="entry name" value="ATPase domain of HSP90 chaperone/DNA topoisomerase II/histidine kinase"/>
    <property type="match status" value="1"/>
</dbReference>
<evidence type="ECO:0000256" key="6">
    <source>
        <dbReference type="ARBA" id="ARBA00023016"/>
    </source>
</evidence>
<dbReference type="InterPro" id="IPR036890">
    <property type="entry name" value="HATPase_C_sf"/>
</dbReference>
<dbReference type="PIRSF" id="PIRSF002583">
    <property type="entry name" value="Hsp90"/>
    <property type="match status" value="1"/>
</dbReference>
<feature type="binding site" evidence="8">
    <location>
        <position position="464"/>
    </location>
    <ligand>
        <name>ATP</name>
        <dbReference type="ChEBI" id="CHEBI:30616"/>
    </ligand>
</feature>
<dbReference type="EMBL" id="CP144752">
    <property type="protein sequence ID" value="WVZ90381.1"/>
    <property type="molecule type" value="Genomic_DNA"/>
</dbReference>
<dbReference type="InterPro" id="IPR020568">
    <property type="entry name" value="Ribosomal_Su5_D2-typ_SF"/>
</dbReference>
<dbReference type="InterPro" id="IPR001404">
    <property type="entry name" value="Hsp90_fam"/>
</dbReference>
<dbReference type="InterPro" id="IPR003594">
    <property type="entry name" value="HATPase_dom"/>
</dbReference>
<dbReference type="FunFam" id="3.40.50.11260:FF:000005">
    <property type="entry name" value="Heat shock protein 90"/>
    <property type="match status" value="1"/>
</dbReference>
<keyword evidence="12" id="KW-1185">Reference proteome</keyword>
<feature type="compositionally biased region" description="Acidic residues" evidence="9">
    <location>
        <begin position="789"/>
        <end position="800"/>
    </location>
</feature>
<keyword evidence="5" id="KW-0809">Transit peptide</keyword>